<evidence type="ECO:0000256" key="2">
    <source>
        <dbReference type="ARBA" id="ARBA00012003"/>
    </source>
</evidence>
<dbReference type="GO" id="GO:0032259">
    <property type="term" value="P:methylation"/>
    <property type="evidence" value="ECO:0007669"/>
    <property type="project" value="UniProtKB-KW"/>
</dbReference>
<dbReference type="Gene3D" id="3.40.50.150">
    <property type="entry name" value="Vaccinia Virus protein VP39"/>
    <property type="match status" value="1"/>
</dbReference>
<proteinExistence type="inferred from homology"/>
<evidence type="ECO:0000256" key="1">
    <source>
        <dbReference type="ARBA" id="ARBA00010086"/>
    </source>
</evidence>
<reference evidence="7 8" key="1">
    <citation type="journal article" date="2024" name="bioRxiv">
        <title>Comparative genomics of Cryptococcus and Kwoniella reveals pathogenesis evolution and contrasting karyotype dynamics via intercentromeric recombination or chromosome fusion.</title>
        <authorList>
            <person name="Coelho M.A."/>
            <person name="David-Palma M."/>
            <person name="Shea T."/>
            <person name="Bowers K."/>
            <person name="McGinley-Smith S."/>
            <person name="Mohammad A.W."/>
            <person name="Gnirke A."/>
            <person name="Yurkov A.M."/>
            <person name="Nowrousian M."/>
            <person name="Sun S."/>
            <person name="Cuomo C.A."/>
            <person name="Heitman J."/>
        </authorList>
    </citation>
    <scope>NUCLEOTIDE SEQUENCE [LARGE SCALE GENOMIC DNA]</scope>
    <source>
        <strain evidence="7 8">CBS 13917</strain>
    </source>
</reference>
<gene>
    <name evidence="7" type="ORF">IAR55_004279</name>
</gene>
<dbReference type="PANTHER" id="PTHR12303:SF6">
    <property type="entry name" value="CARNOSINE N-METHYLTRANSFERASE"/>
    <property type="match status" value="1"/>
</dbReference>
<dbReference type="InterPro" id="IPR029063">
    <property type="entry name" value="SAM-dependent_MTases_sf"/>
</dbReference>
<dbReference type="KEGG" id="kne:92181537"/>
<comment type="caution">
    <text evidence="7">The sequence shown here is derived from an EMBL/GenBank/DDBJ whole genome shotgun (WGS) entry which is preliminary data.</text>
</comment>
<dbReference type="SMART" id="SM01296">
    <property type="entry name" value="N2227"/>
    <property type="match status" value="1"/>
</dbReference>
<evidence type="ECO:0000256" key="5">
    <source>
        <dbReference type="ARBA" id="ARBA00022691"/>
    </source>
</evidence>
<dbReference type="Pfam" id="PF07942">
    <property type="entry name" value="CARME"/>
    <property type="match status" value="2"/>
</dbReference>
<accession>A0AAW0YP56</accession>
<feature type="region of interest" description="Disordered" evidence="6">
    <location>
        <begin position="452"/>
        <end position="505"/>
    </location>
</feature>
<dbReference type="EC" id="2.1.1.22" evidence="2"/>
<keyword evidence="4" id="KW-0808">Transferase</keyword>
<keyword evidence="3" id="KW-0489">Methyltransferase</keyword>
<dbReference type="SUPFAM" id="SSF53335">
    <property type="entry name" value="S-adenosyl-L-methionine-dependent methyltransferases"/>
    <property type="match status" value="1"/>
</dbReference>
<feature type="compositionally biased region" description="Basic and acidic residues" evidence="6">
    <location>
        <begin position="452"/>
        <end position="473"/>
    </location>
</feature>
<sequence length="505" mass="57442">MSSAMEEQDHWRSVLRAFDGYMRYHLSANHARRMAFLSLPKESKEMFNLIGYREKLDAVDEGIRRNSEFIDELISQPVFADMLEYDPLDQHSHDHPQGVLPSPTSHSHSSSQPHTHVHSRPRSPAVGSGHKRSQAQAESDLAQDKIRSILRSFVRDWAVQGRREREACYDPCLEALERYLPRSEEQEEDESVSEVLGEGDRKEIHGRRVRDRSQVRVLVPGCGLGRLAMEIAARGFASQGNEFSSYMLIASDWVLNHTIHRNSHSIYPYLHSFSNHLSTMHNLLLRVQIPDVCPSDVLGQGKGGNFSLVAGDFEEIYGPQSWDLPIHSEEAEDMEEGKVNQKGRYGAVVTCFFLDCARNVLNYLRIIHTILEDDGVWINLGPLLWHYENSPTTSATGEGSIELSLDEVKELARRVGFVISEEKMIRTTYTGIPDGMLKHEYNAAFWVATKTKPGDPYRPREEELKTDQRSDDKENADEEEDKEYEDDEMDLSGELRPGGREASAT</sequence>
<dbReference type="GO" id="GO:0030735">
    <property type="term" value="F:carnosine N-methyltransferase activity"/>
    <property type="evidence" value="ECO:0007669"/>
    <property type="project" value="UniProtKB-EC"/>
</dbReference>
<evidence type="ECO:0000313" key="7">
    <source>
        <dbReference type="EMBL" id="KAK8850361.1"/>
    </source>
</evidence>
<dbReference type="Proteomes" id="UP001388673">
    <property type="component" value="Unassembled WGS sequence"/>
</dbReference>
<keyword evidence="8" id="KW-1185">Reference proteome</keyword>
<dbReference type="RefSeq" id="XP_066801792.1">
    <property type="nucleotide sequence ID" value="XM_066947378.1"/>
</dbReference>
<comment type="similarity">
    <text evidence="1">Belongs to the carnosine N-methyltransferase family.</text>
</comment>
<keyword evidence="5" id="KW-0949">S-adenosyl-L-methionine</keyword>
<dbReference type="AlphaFoldDB" id="A0AAW0YP56"/>
<evidence type="ECO:0000313" key="8">
    <source>
        <dbReference type="Proteomes" id="UP001388673"/>
    </source>
</evidence>
<dbReference type="GeneID" id="92181537"/>
<evidence type="ECO:0000256" key="4">
    <source>
        <dbReference type="ARBA" id="ARBA00022679"/>
    </source>
</evidence>
<dbReference type="PANTHER" id="PTHR12303">
    <property type="entry name" value="CARNOSINE N-METHYLTRANSFERASE"/>
    <property type="match status" value="1"/>
</dbReference>
<evidence type="ECO:0000256" key="6">
    <source>
        <dbReference type="SAM" id="MobiDB-lite"/>
    </source>
</evidence>
<evidence type="ECO:0000256" key="3">
    <source>
        <dbReference type="ARBA" id="ARBA00022603"/>
    </source>
</evidence>
<dbReference type="InterPro" id="IPR012901">
    <property type="entry name" value="CARME"/>
</dbReference>
<organism evidence="7 8">
    <name type="scientific">Kwoniella newhampshirensis</name>
    <dbReference type="NCBI Taxonomy" id="1651941"/>
    <lineage>
        <taxon>Eukaryota</taxon>
        <taxon>Fungi</taxon>
        <taxon>Dikarya</taxon>
        <taxon>Basidiomycota</taxon>
        <taxon>Agaricomycotina</taxon>
        <taxon>Tremellomycetes</taxon>
        <taxon>Tremellales</taxon>
        <taxon>Cryptococcaceae</taxon>
        <taxon>Kwoniella</taxon>
    </lineage>
</organism>
<feature type="compositionally biased region" description="Low complexity" evidence="6">
    <location>
        <begin position="101"/>
        <end position="114"/>
    </location>
</feature>
<name>A0AAW0YP56_9TREE</name>
<feature type="compositionally biased region" description="Acidic residues" evidence="6">
    <location>
        <begin position="474"/>
        <end position="491"/>
    </location>
</feature>
<feature type="region of interest" description="Disordered" evidence="6">
    <location>
        <begin position="88"/>
        <end position="141"/>
    </location>
</feature>
<protein>
    <recommendedName>
        <fullName evidence="2">carnosine N-methyltransferase</fullName>
        <ecNumber evidence="2">2.1.1.22</ecNumber>
    </recommendedName>
</protein>
<dbReference type="EMBL" id="JBCAWK010000008">
    <property type="protein sequence ID" value="KAK8850361.1"/>
    <property type="molecule type" value="Genomic_DNA"/>
</dbReference>